<evidence type="ECO:0008006" key="3">
    <source>
        <dbReference type="Google" id="ProtNLM"/>
    </source>
</evidence>
<proteinExistence type="predicted"/>
<dbReference type="SUPFAM" id="SSF50129">
    <property type="entry name" value="GroES-like"/>
    <property type="match status" value="1"/>
</dbReference>
<evidence type="ECO:0000313" key="2">
    <source>
        <dbReference type="Proteomes" id="UP001472677"/>
    </source>
</evidence>
<dbReference type="EMBL" id="JBBPBM010000005">
    <property type="protein sequence ID" value="KAK8583735.1"/>
    <property type="molecule type" value="Genomic_DNA"/>
</dbReference>
<dbReference type="Gene3D" id="3.90.180.10">
    <property type="entry name" value="Medium-chain alcohol dehydrogenases, catalytic domain"/>
    <property type="match status" value="1"/>
</dbReference>
<organism evidence="1 2">
    <name type="scientific">Hibiscus sabdariffa</name>
    <name type="common">roselle</name>
    <dbReference type="NCBI Taxonomy" id="183260"/>
    <lineage>
        <taxon>Eukaryota</taxon>
        <taxon>Viridiplantae</taxon>
        <taxon>Streptophyta</taxon>
        <taxon>Embryophyta</taxon>
        <taxon>Tracheophyta</taxon>
        <taxon>Spermatophyta</taxon>
        <taxon>Magnoliopsida</taxon>
        <taxon>eudicotyledons</taxon>
        <taxon>Gunneridae</taxon>
        <taxon>Pentapetalae</taxon>
        <taxon>rosids</taxon>
        <taxon>malvids</taxon>
        <taxon>Malvales</taxon>
        <taxon>Malvaceae</taxon>
        <taxon>Malvoideae</taxon>
        <taxon>Hibiscus</taxon>
    </lineage>
</organism>
<gene>
    <name evidence="1" type="ORF">V6N12_067995</name>
</gene>
<dbReference type="Proteomes" id="UP001472677">
    <property type="component" value="Unassembled WGS sequence"/>
</dbReference>
<keyword evidence="2" id="KW-1185">Reference proteome</keyword>
<dbReference type="InterPro" id="IPR011032">
    <property type="entry name" value="GroES-like_sf"/>
</dbReference>
<protein>
    <recommendedName>
        <fullName evidence="3">Alcohol dehydrogenase N-terminal domain-containing protein</fullName>
    </recommendedName>
</protein>
<evidence type="ECO:0000313" key="1">
    <source>
        <dbReference type="EMBL" id="KAK8583735.1"/>
    </source>
</evidence>
<name>A0ABR2FNQ1_9ROSI</name>
<sequence>MEAVGEVIAAGPGLTGWKVGDIVAYAGNPMGAYAKEQILPAEKVESRNIWISCAAFVKASLLSVLTWDCVC</sequence>
<comment type="caution">
    <text evidence="1">The sequence shown here is derived from an EMBL/GenBank/DDBJ whole genome shotgun (WGS) entry which is preliminary data.</text>
</comment>
<reference evidence="1 2" key="1">
    <citation type="journal article" date="2024" name="G3 (Bethesda)">
        <title>Genome assembly of Hibiscus sabdariffa L. provides insights into metabolisms of medicinal natural products.</title>
        <authorList>
            <person name="Kim T."/>
        </authorList>
    </citation>
    <scope>NUCLEOTIDE SEQUENCE [LARGE SCALE GENOMIC DNA]</scope>
    <source>
        <strain evidence="1">TK-2024</strain>
        <tissue evidence="1">Old leaves</tissue>
    </source>
</reference>
<accession>A0ABR2FNQ1</accession>